<dbReference type="KEGG" id="pgri:PgNI_11149"/>
<dbReference type="InterPro" id="IPR015590">
    <property type="entry name" value="Aldehyde_DH_dom"/>
</dbReference>
<evidence type="ECO:0000313" key="4">
    <source>
        <dbReference type="RefSeq" id="XP_030976936.1"/>
    </source>
</evidence>
<dbReference type="Pfam" id="PF00171">
    <property type="entry name" value="Aldedh"/>
    <property type="match status" value="4"/>
</dbReference>
<gene>
    <name evidence="4" type="ORF">PgNI_11149</name>
</gene>
<sequence>MLKHVDDLATIIPLENCNPLADSRTEVAYAASYLERFSEEAPRVYGDTIQASNPGCRVVTLKEPIGAPAEAPLTSLVLAELAHKAGFPAGVINVITALENTVAVGKLLTTDKRVKKVSFNRIDGCREAAVFEDADLDAALKGLIACKFRLLGQTCYELGDGFAASKTHGPLIHGRAVEKVEEHVQDAQNLGARVLFGGKPSVDFGPNFFGITVLADVTPDTLIWSLAGYFFSRDVNRCWRVAEALKVGMVGVNTGAISDPAAPFGGVKESGFGREGSKYEIQEFLTAKMVMTAVN</sequence>
<dbReference type="GO" id="GO:0009450">
    <property type="term" value="P:gamma-aminobutyric acid catabolic process"/>
    <property type="evidence" value="ECO:0007669"/>
    <property type="project" value="TreeGrafter"/>
</dbReference>
<keyword evidence="3" id="KW-1185">Reference proteome</keyword>
<name>A0A6P8APU0_PYRGI</name>
<dbReference type="InterPro" id="IPR016161">
    <property type="entry name" value="Ald_DH/histidinol_DH"/>
</dbReference>
<evidence type="ECO:0000259" key="2">
    <source>
        <dbReference type="Pfam" id="PF00171"/>
    </source>
</evidence>
<dbReference type="RefSeq" id="XP_030976936.1">
    <property type="nucleotide sequence ID" value="XM_031131122.1"/>
</dbReference>
<dbReference type="Gene3D" id="3.40.309.10">
    <property type="entry name" value="Aldehyde Dehydrogenase, Chain A, domain 2"/>
    <property type="match status" value="2"/>
</dbReference>
<feature type="domain" description="Aldehyde dehydrogenase" evidence="2">
    <location>
        <begin position="158"/>
        <end position="224"/>
    </location>
</feature>
<evidence type="ECO:0000256" key="1">
    <source>
        <dbReference type="ARBA" id="ARBA00023002"/>
    </source>
</evidence>
<feature type="domain" description="Aldehyde dehydrogenase" evidence="2">
    <location>
        <begin position="70"/>
        <end position="119"/>
    </location>
</feature>
<dbReference type="PANTHER" id="PTHR43353">
    <property type="entry name" value="SUCCINATE-SEMIALDEHYDE DEHYDROGENASE, MITOCHONDRIAL"/>
    <property type="match status" value="1"/>
</dbReference>
<dbReference type="InterPro" id="IPR050740">
    <property type="entry name" value="Aldehyde_DH_Superfamily"/>
</dbReference>
<dbReference type="GeneID" id="41966027"/>
<dbReference type="InterPro" id="IPR016163">
    <property type="entry name" value="Ald_DH_C"/>
</dbReference>
<reference evidence="4" key="2">
    <citation type="submission" date="2019-10" db="EMBL/GenBank/DDBJ databases">
        <authorList>
            <consortium name="NCBI Genome Project"/>
        </authorList>
    </citation>
    <scope>NUCLEOTIDE SEQUENCE</scope>
    <source>
        <strain evidence="4">NI907</strain>
    </source>
</reference>
<dbReference type="AlphaFoldDB" id="A0A6P8APU0"/>
<dbReference type="SUPFAM" id="SSF53720">
    <property type="entry name" value="ALDH-like"/>
    <property type="match status" value="1"/>
</dbReference>
<dbReference type="InterPro" id="IPR016162">
    <property type="entry name" value="Ald_DH_N"/>
</dbReference>
<protein>
    <recommendedName>
        <fullName evidence="2">Aldehyde dehydrogenase domain-containing protein</fullName>
    </recommendedName>
</protein>
<dbReference type="GO" id="GO:0005737">
    <property type="term" value="C:cytoplasm"/>
    <property type="evidence" value="ECO:0007669"/>
    <property type="project" value="TreeGrafter"/>
</dbReference>
<accession>A0A6P8APU0</accession>
<dbReference type="GO" id="GO:0004777">
    <property type="term" value="F:succinate-semialdehyde dehydrogenase (NAD+) activity"/>
    <property type="evidence" value="ECO:0007669"/>
    <property type="project" value="TreeGrafter"/>
</dbReference>
<dbReference type="PANTHER" id="PTHR43353:SF5">
    <property type="entry name" value="SUCCINATE-SEMIALDEHYDE DEHYDROGENASE, MITOCHONDRIAL"/>
    <property type="match status" value="1"/>
</dbReference>
<organism evidence="3 4">
    <name type="scientific">Pyricularia grisea</name>
    <name type="common">Crabgrass-specific blast fungus</name>
    <name type="synonym">Magnaporthe grisea</name>
    <dbReference type="NCBI Taxonomy" id="148305"/>
    <lineage>
        <taxon>Eukaryota</taxon>
        <taxon>Fungi</taxon>
        <taxon>Dikarya</taxon>
        <taxon>Ascomycota</taxon>
        <taxon>Pezizomycotina</taxon>
        <taxon>Sordariomycetes</taxon>
        <taxon>Sordariomycetidae</taxon>
        <taxon>Magnaporthales</taxon>
        <taxon>Pyriculariaceae</taxon>
        <taxon>Pyricularia</taxon>
    </lineage>
</organism>
<reference evidence="4" key="3">
    <citation type="submission" date="2025-08" db="UniProtKB">
        <authorList>
            <consortium name="RefSeq"/>
        </authorList>
    </citation>
    <scope>IDENTIFICATION</scope>
    <source>
        <strain evidence="4">NI907</strain>
    </source>
</reference>
<dbReference type="Proteomes" id="UP000515153">
    <property type="component" value="Chromosome VI"/>
</dbReference>
<proteinExistence type="predicted"/>
<reference evidence="3 4" key="1">
    <citation type="journal article" date="2019" name="Mol. Biol. Evol.">
        <title>Blast fungal genomes show frequent chromosomal changes, gene gains and losses, and effector gene turnover.</title>
        <authorList>
            <person name="Gomez Luciano L.B."/>
            <person name="Jason Tsai I."/>
            <person name="Chuma I."/>
            <person name="Tosa Y."/>
            <person name="Chen Y.H."/>
            <person name="Li J.Y."/>
            <person name="Li M.Y."/>
            <person name="Jade Lu M.Y."/>
            <person name="Nakayashiki H."/>
            <person name="Li W.H."/>
        </authorList>
    </citation>
    <scope>NUCLEOTIDE SEQUENCE [LARGE SCALE GENOMIC DNA]</scope>
    <source>
        <strain evidence="3 4">NI907</strain>
    </source>
</reference>
<keyword evidence="1" id="KW-0560">Oxidoreductase</keyword>
<feature type="domain" description="Aldehyde dehydrogenase" evidence="2">
    <location>
        <begin position="226"/>
        <end position="290"/>
    </location>
</feature>
<evidence type="ECO:0000313" key="3">
    <source>
        <dbReference type="Proteomes" id="UP000515153"/>
    </source>
</evidence>
<feature type="domain" description="Aldehyde dehydrogenase" evidence="2">
    <location>
        <begin position="2"/>
        <end position="67"/>
    </location>
</feature>
<dbReference type="Gene3D" id="3.40.605.10">
    <property type="entry name" value="Aldehyde Dehydrogenase, Chain A, domain 1"/>
    <property type="match status" value="2"/>
</dbReference>